<evidence type="ECO:0000313" key="1">
    <source>
        <dbReference type="EMBL" id="KAK95416.1"/>
    </source>
</evidence>
<dbReference type="GeneID" id="93119843"/>
<dbReference type="AlphaFoldDB" id="A0A158M448"/>
<name>A0A158M448_9BORD</name>
<proteinExistence type="predicted"/>
<reference evidence="1 2" key="1">
    <citation type="submission" date="2014-03" db="EMBL/GenBank/DDBJ databases">
        <title>Genome sequence of Bordetella holmseii.</title>
        <authorList>
            <person name="Harvill E."/>
            <person name="Goodfield L.L."/>
            <person name="Ivanov Y."/>
            <person name="Meyer J.A."/>
            <person name="Newth C."/>
            <person name="Cassiday P."/>
            <person name="Tondella M.L."/>
            <person name="Liao P."/>
            <person name="Zimmerman J."/>
            <person name="Meert K."/>
            <person name="Wessel D."/>
            <person name="Berger J."/>
            <person name="Dean J.M."/>
            <person name="Holubkov R."/>
            <person name="Burr J."/>
            <person name="Liu T."/>
            <person name="Brinkac L.M."/>
            <person name="Sanka R."/>
            <person name="Kim M."/>
            <person name="Losada L."/>
        </authorList>
    </citation>
    <scope>NUCLEOTIDE SEQUENCE [LARGE SCALE GENOMIC DNA]</scope>
    <source>
        <strain evidence="1 2">CDC-H585-BH</strain>
    </source>
</reference>
<dbReference type="GO" id="GO:0016740">
    <property type="term" value="F:transferase activity"/>
    <property type="evidence" value="ECO:0007669"/>
    <property type="project" value="UniProtKB-KW"/>
</dbReference>
<comment type="caution">
    <text evidence="1">The sequence shown here is derived from an EMBL/GenBank/DDBJ whole genome shotgun (WGS) entry which is preliminary data.</text>
</comment>
<dbReference type="RefSeq" id="WP_005014022.1">
    <property type="nucleotide sequence ID" value="NZ_JFZZ01000057.1"/>
</dbReference>
<accession>A0A158M448</accession>
<keyword evidence="1" id="KW-0808">Transferase</keyword>
<dbReference type="PATRIC" id="fig|1331206.3.peg.1556"/>
<organism evidence="1 2">
    <name type="scientific">Bordetella holmesii CDC-H585-BH</name>
    <dbReference type="NCBI Taxonomy" id="1331206"/>
    <lineage>
        <taxon>Bacteria</taxon>
        <taxon>Pseudomonadati</taxon>
        <taxon>Pseudomonadota</taxon>
        <taxon>Betaproteobacteria</taxon>
        <taxon>Burkholderiales</taxon>
        <taxon>Alcaligenaceae</taxon>
        <taxon>Bordetella</taxon>
    </lineage>
</organism>
<evidence type="ECO:0000313" key="2">
    <source>
        <dbReference type="Proteomes" id="UP000026682"/>
    </source>
</evidence>
<gene>
    <name evidence="1" type="ORF">L497_1323</name>
</gene>
<dbReference type="Proteomes" id="UP000026682">
    <property type="component" value="Unassembled WGS sequence"/>
</dbReference>
<dbReference type="STRING" id="35814.BBB42_09990"/>
<dbReference type="EMBL" id="JFZZ01000057">
    <property type="protein sequence ID" value="KAK95416.1"/>
    <property type="molecule type" value="Genomic_DNA"/>
</dbReference>
<protein>
    <submittedName>
        <fullName evidence="1">Putative N-acetyltransferase YedL</fullName>
    </submittedName>
</protein>
<sequence length="172" mass="18883">MADAPRLPTIFLYTEEQLGNQLVESEVMGILSDISGTEKYVVVRDPNAGLQYVYRVDYDSGNLDAVAMLDVGQDQFDGRHRTAISAMAYRLGTPDAAMKLLRGKTHWIQDNGAVLSVLLQNAASRAAGFSLRRIHRPRVQQIPAGTAVQRLPRPADDQAVPASWLAEHGGER</sequence>